<organism evidence="2 3">
    <name type="scientific">Strongyloides venezuelensis</name>
    <name type="common">Threadworm</name>
    <dbReference type="NCBI Taxonomy" id="75913"/>
    <lineage>
        <taxon>Eukaryota</taxon>
        <taxon>Metazoa</taxon>
        <taxon>Ecdysozoa</taxon>
        <taxon>Nematoda</taxon>
        <taxon>Chromadorea</taxon>
        <taxon>Rhabditida</taxon>
        <taxon>Tylenchina</taxon>
        <taxon>Panagrolaimomorpha</taxon>
        <taxon>Strongyloidoidea</taxon>
        <taxon>Strongyloididae</taxon>
        <taxon>Strongyloides</taxon>
    </lineage>
</organism>
<evidence type="ECO:0000313" key="3">
    <source>
        <dbReference type="WBParaSite" id="SVE_1052900.1"/>
    </source>
</evidence>
<protein>
    <submittedName>
        <fullName evidence="3">RanBD1 domain-containing protein</fullName>
    </submittedName>
</protein>
<evidence type="ECO:0000256" key="1">
    <source>
        <dbReference type="SAM" id="MobiDB-lite"/>
    </source>
</evidence>
<dbReference type="WBParaSite" id="SVE_1052900.1">
    <property type="protein sequence ID" value="SVE_1052900.1"/>
    <property type="gene ID" value="SVE_1052900"/>
</dbReference>
<reference evidence="2" key="1">
    <citation type="submission" date="2014-07" db="EMBL/GenBank/DDBJ databases">
        <authorList>
            <person name="Martin A.A"/>
            <person name="De Silva N."/>
        </authorList>
    </citation>
    <scope>NUCLEOTIDE SEQUENCE</scope>
</reference>
<feature type="region of interest" description="Disordered" evidence="1">
    <location>
        <begin position="257"/>
        <end position="281"/>
    </location>
</feature>
<reference evidence="3" key="2">
    <citation type="submission" date="2015-08" db="UniProtKB">
        <authorList>
            <consortium name="WormBaseParasite"/>
        </authorList>
    </citation>
    <scope>IDENTIFICATION</scope>
</reference>
<name>A0A0K0FNE9_STRVS</name>
<keyword evidence="2" id="KW-1185">Reference proteome</keyword>
<sequence length="425" mass="49206">MSSETSDDIQINLNINNVRKLIDSLLYHSKFNDYTPTETTSDRNDSLSKLYSEIRLLNRKIELESQSNRYYLSQLSDRMVNIERSIIRLIYMMKTRLSSEGNFVKKSQKDNINRGNKQNVDEEKERTTIPFSSKKDSINIEDLDIPVKILESGSAKIRTNGFSVRSDDISIEDYEWENNNLREDDINESLCESCPDIIKGNVSISESEAPSGSSTESLYRENSVYNSDSDDISSVNNDRNSNYFDAEEFKLNNNKKLSNNFEKRSNTESTNMSESRKESINNIEPKEEERLFDTSNKYFETDKFHSGNIKVEFKSTTLCTITHYEESNNSGPNKITEVLYKIINNNDIGEYLLVFEEQGLMKSKLIVRINNNLKFYVYIENEIICEYTKKNQSTNGSKLWTIVFKDNIDAAKFCSLVDSFQCKHC</sequence>
<accession>A0A0K0FNE9</accession>
<dbReference type="AlphaFoldDB" id="A0A0K0FNE9"/>
<evidence type="ECO:0000313" key="2">
    <source>
        <dbReference type="Proteomes" id="UP000035680"/>
    </source>
</evidence>
<proteinExistence type="predicted"/>
<dbReference type="Proteomes" id="UP000035680">
    <property type="component" value="Unassembled WGS sequence"/>
</dbReference>